<dbReference type="Proteomes" id="UP000541610">
    <property type="component" value="Unassembled WGS sequence"/>
</dbReference>
<proteinExistence type="predicted"/>
<organism evidence="1 2">
    <name type="scientific">Perkinsus olseni</name>
    <name type="common">Perkinsus atlanticus</name>
    <dbReference type="NCBI Taxonomy" id="32597"/>
    <lineage>
        <taxon>Eukaryota</taxon>
        <taxon>Sar</taxon>
        <taxon>Alveolata</taxon>
        <taxon>Perkinsozoa</taxon>
        <taxon>Perkinsea</taxon>
        <taxon>Perkinsida</taxon>
        <taxon>Perkinsidae</taxon>
        <taxon>Perkinsus</taxon>
    </lineage>
</organism>
<name>A0A7J6PFB0_PEROL</name>
<evidence type="ECO:0000313" key="2">
    <source>
        <dbReference type="Proteomes" id="UP000541610"/>
    </source>
</evidence>
<dbReference type="AlphaFoldDB" id="A0A7J6PFB0"/>
<evidence type="ECO:0000313" key="1">
    <source>
        <dbReference type="EMBL" id="KAF4694815.1"/>
    </source>
</evidence>
<dbReference type="EMBL" id="JABANP010000028">
    <property type="protein sequence ID" value="KAF4694815.1"/>
    <property type="molecule type" value="Genomic_DNA"/>
</dbReference>
<gene>
    <name evidence="1" type="ORF">FOZ60_006970</name>
</gene>
<sequence length="280" mass="31268">MPLCESTEYVTSNSLPAGTYKAVRRREGKVCPELPRLIDFELVVTDGERGQLATYSADIGGVGSVTGRRVTGIEEPAELVWYVEDTTRTETLREHLISKGQVFTQAGLLKSIIPEIPPLVWIMGSYSDEQLRTNAAETSGSSTLVTVPDGEYTARVDHFRKFTVDVRTDPQTRQRWVKLIVELCTFEWPVYFSKVLADSREGCLYLDYSNEDHSMDTPLLLACLQAQTISWDSFRICQREGGGWALMFNTESSNDTGAGNLNTSTIEIDLYRVGDSGQLE</sequence>
<reference evidence="1 2" key="1">
    <citation type="submission" date="2020-04" db="EMBL/GenBank/DDBJ databases">
        <title>Perkinsus olseni comparative genomics.</title>
        <authorList>
            <person name="Bogema D.R."/>
        </authorList>
    </citation>
    <scope>NUCLEOTIDE SEQUENCE [LARGE SCALE GENOMIC DNA]</scope>
    <source>
        <strain evidence="1">00978-12</strain>
    </source>
</reference>
<accession>A0A7J6PFB0</accession>
<comment type="caution">
    <text evidence="1">The sequence shown here is derived from an EMBL/GenBank/DDBJ whole genome shotgun (WGS) entry which is preliminary data.</text>
</comment>
<protein>
    <submittedName>
        <fullName evidence="1">Uncharacterized protein</fullName>
    </submittedName>
</protein>